<dbReference type="Proteomes" id="UP001597145">
    <property type="component" value="Unassembled WGS sequence"/>
</dbReference>
<protein>
    <recommendedName>
        <fullName evidence="5">Integral membrane protein</fullName>
    </recommendedName>
</protein>
<sequence length="143" mass="14939">MSERTSEQVSHEPADEEPKRERELPNGALIALLVLDGGLLGVFGLVFTPLYTNGIPVPMGAVLSFLVLPWLVARAGEIDPRPAVAGAPLTAWAVTIGVLVMFGPGGDNMLLIGWPALGLVAALLAGLWSLRAAVERGYRGSSG</sequence>
<dbReference type="RefSeq" id="WP_343985281.1">
    <property type="nucleotide sequence ID" value="NZ_BAAAJG010000026.1"/>
</dbReference>
<feature type="region of interest" description="Disordered" evidence="1">
    <location>
        <begin position="1"/>
        <end position="21"/>
    </location>
</feature>
<keyword evidence="4" id="KW-1185">Reference proteome</keyword>
<keyword evidence="2" id="KW-1133">Transmembrane helix</keyword>
<feature type="transmembrane region" description="Helical" evidence="2">
    <location>
        <begin position="84"/>
        <end position="103"/>
    </location>
</feature>
<gene>
    <name evidence="3" type="ORF">ACFSCY_28620</name>
</gene>
<name>A0ABW4FS79_9PSEU</name>
<evidence type="ECO:0000256" key="1">
    <source>
        <dbReference type="SAM" id="MobiDB-lite"/>
    </source>
</evidence>
<feature type="transmembrane region" description="Helical" evidence="2">
    <location>
        <begin position="28"/>
        <end position="48"/>
    </location>
</feature>
<keyword evidence="2" id="KW-0472">Membrane</keyword>
<evidence type="ECO:0000313" key="4">
    <source>
        <dbReference type="Proteomes" id="UP001597145"/>
    </source>
</evidence>
<proteinExistence type="predicted"/>
<keyword evidence="2" id="KW-0812">Transmembrane</keyword>
<comment type="caution">
    <text evidence="3">The sequence shown here is derived from an EMBL/GenBank/DDBJ whole genome shotgun (WGS) entry which is preliminary data.</text>
</comment>
<evidence type="ECO:0000313" key="3">
    <source>
        <dbReference type="EMBL" id="MFD1533395.1"/>
    </source>
</evidence>
<evidence type="ECO:0000256" key="2">
    <source>
        <dbReference type="SAM" id="Phobius"/>
    </source>
</evidence>
<accession>A0ABW4FS79</accession>
<reference evidence="4" key="1">
    <citation type="journal article" date="2019" name="Int. J. Syst. Evol. Microbiol.">
        <title>The Global Catalogue of Microorganisms (GCM) 10K type strain sequencing project: providing services to taxonomists for standard genome sequencing and annotation.</title>
        <authorList>
            <consortium name="The Broad Institute Genomics Platform"/>
            <consortium name="The Broad Institute Genome Sequencing Center for Infectious Disease"/>
            <person name="Wu L."/>
            <person name="Ma J."/>
        </authorList>
    </citation>
    <scope>NUCLEOTIDE SEQUENCE [LARGE SCALE GENOMIC DNA]</scope>
    <source>
        <strain evidence="4">JCM 12165</strain>
    </source>
</reference>
<feature type="transmembrane region" description="Helical" evidence="2">
    <location>
        <begin position="109"/>
        <end position="130"/>
    </location>
</feature>
<dbReference type="EMBL" id="JBHUCP010000025">
    <property type="protein sequence ID" value="MFD1533395.1"/>
    <property type="molecule type" value="Genomic_DNA"/>
</dbReference>
<feature type="transmembrane region" description="Helical" evidence="2">
    <location>
        <begin position="54"/>
        <end position="72"/>
    </location>
</feature>
<organism evidence="3 4">
    <name type="scientific">Pseudonocardia aurantiaca</name>
    <dbReference type="NCBI Taxonomy" id="75290"/>
    <lineage>
        <taxon>Bacteria</taxon>
        <taxon>Bacillati</taxon>
        <taxon>Actinomycetota</taxon>
        <taxon>Actinomycetes</taxon>
        <taxon>Pseudonocardiales</taxon>
        <taxon>Pseudonocardiaceae</taxon>
        <taxon>Pseudonocardia</taxon>
    </lineage>
</organism>
<evidence type="ECO:0008006" key="5">
    <source>
        <dbReference type="Google" id="ProtNLM"/>
    </source>
</evidence>